<dbReference type="EMBL" id="JACIIX010000023">
    <property type="protein sequence ID" value="MBB6212399.1"/>
    <property type="molecule type" value="Genomic_DNA"/>
</dbReference>
<proteinExistence type="predicted"/>
<comment type="caution">
    <text evidence="1">The sequence shown here is derived from an EMBL/GenBank/DDBJ whole genome shotgun (WGS) entry which is preliminary data.</text>
</comment>
<dbReference type="AlphaFoldDB" id="A0A7W9ZLD4"/>
<keyword evidence="2" id="KW-1185">Reference proteome</keyword>
<organism evidence="1 2">
    <name type="scientific">Novispirillum itersonii</name>
    <name type="common">Aquaspirillum itersonii</name>
    <dbReference type="NCBI Taxonomy" id="189"/>
    <lineage>
        <taxon>Bacteria</taxon>
        <taxon>Pseudomonadati</taxon>
        <taxon>Pseudomonadota</taxon>
        <taxon>Alphaproteobacteria</taxon>
        <taxon>Rhodospirillales</taxon>
        <taxon>Novispirillaceae</taxon>
        <taxon>Novispirillum</taxon>
    </lineage>
</organism>
<accession>A0A7W9ZLD4</accession>
<protein>
    <submittedName>
        <fullName evidence="1">Uncharacterized protein</fullName>
    </submittedName>
</protein>
<name>A0A7W9ZLD4_NOVIT</name>
<dbReference type="Proteomes" id="UP000544872">
    <property type="component" value="Unassembled WGS sequence"/>
</dbReference>
<evidence type="ECO:0000313" key="2">
    <source>
        <dbReference type="Proteomes" id="UP000544872"/>
    </source>
</evidence>
<reference evidence="1 2" key="1">
    <citation type="submission" date="2020-08" db="EMBL/GenBank/DDBJ databases">
        <title>Genomic Encyclopedia of Type Strains, Phase IV (KMG-IV): sequencing the most valuable type-strain genomes for metagenomic binning, comparative biology and taxonomic classification.</title>
        <authorList>
            <person name="Goeker M."/>
        </authorList>
    </citation>
    <scope>NUCLEOTIDE SEQUENCE [LARGE SCALE GENOMIC DNA]</scope>
    <source>
        <strain evidence="1 2">DSM 11590</strain>
    </source>
</reference>
<evidence type="ECO:0000313" key="1">
    <source>
        <dbReference type="EMBL" id="MBB6212399.1"/>
    </source>
</evidence>
<sequence length="30" mass="3424">MFPPDPQEQRAIVEARRIGQGSSARFWPVP</sequence>
<gene>
    <name evidence="1" type="ORF">FHS48_003853</name>
</gene>